<evidence type="ECO:0000256" key="12">
    <source>
        <dbReference type="SAM" id="SignalP"/>
    </source>
</evidence>
<dbReference type="EMBL" id="SGPL01000116">
    <property type="protein sequence ID" value="THH17303.1"/>
    <property type="molecule type" value="Genomic_DNA"/>
</dbReference>
<keyword evidence="14" id="KW-1185">Reference proteome</keyword>
<dbReference type="InterPro" id="IPR007292">
    <property type="entry name" value="Nuclear_fusion_Kar5"/>
</dbReference>
<dbReference type="GO" id="GO:0005789">
    <property type="term" value="C:endoplasmic reticulum membrane"/>
    <property type="evidence" value="ECO:0007669"/>
    <property type="project" value="UniProtKB-SubCell"/>
</dbReference>
<keyword evidence="10 11" id="KW-0539">Nucleus</keyword>
<keyword evidence="5 11" id="KW-0732">Signal</keyword>
<comment type="subcellular location">
    <subcellularLocation>
        <location evidence="11">Endoplasmic reticulum membrane</location>
    </subcellularLocation>
    <subcellularLocation>
        <location evidence="11">Nucleus membrane</location>
    </subcellularLocation>
</comment>
<evidence type="ECO:0008006" key="15">
    <source>
        <dbReference type="Google" id="ProtNLM"/>
    </source>
</evidence>
<keyword evidence="6 11" id="KW-0256">Endoplasmic reticulum</keyword>
<evidence type="ECO:0000256" key="10">
    <source>
        <dbReference type="ARBA" id="ARBA00023242"/>
    </source>
</evidence>
<evidence type="ECO:0000313" key="13">
    <source>
        <dbReference type="EMBL" id="THH17303.1"/>
    </source>
</evidence>
<keyword evidence="4 11" id="KW-0812">Transmembrane</keyword>
<evidence type="ECO:0000256" key="6">
    <source>
        <dbReference type="ARBA" id="ARBA00022824"/>
    </source>
</evidence>
<comment type="similarity">
    <text evidence="2 11">Belongs to the KAR5 family.</text>
</comment>
<dbReference type="AlphaFoldDB" id="A0A4V3XFF7"/>
<name>A0A4V3XFF7_9AGAM</name>
<dbReference type="Proteomes" id="UP000310158">
    <property type="component" value="Unassembled WGS sequence"/>
</dbReference>
<dbReference type="OrthoDB" id="5311848at2759"/>
<evidence type="ECO:0000256" key="9">
    <source>
        <dbReference type="ARBA" id="ARBA00023180"/>
    </source>
</evidence>
<dbReference type="GO" id="GO:0031965">
    <property type="term" value="C:nuclear membrane"/>
    <property type="evidence" value="ECO:0007669"/>
    <property type="project" value="UniProtKB-SubCell"/>
</dbReference>
<evidence type="ECO:0000256" key="4">
    <source>
        <dbReference type="ARBA" id="ARBA00022692"/>
    </source>
</evidence>
<evidence type="ECO:0000256" key="11">
    <source>
        <dbReference type="RuleBase" id="RU368082"/>
    </source>
</evidence>
<evidence type="ECO:0000256" key="8">
    <source>
        <dbReference type="ARBA" id="ARBA00023136"/>
    </source>
</evidence>
<feature type="signal peptide" evidence="12">
    <location>
        <begin position="1"/>
        <end position="15"/>
    </location>
</feature>
<evidence type="ECO:0000256" key="7">
    <source>
        <dbReference type="ARBA" id="ARBA00022989"/>
    </source>
</evidence>
<dbReference type="GO" id="GO:0000742">
    <property type="term" value="P:karyogamy involved in conjugation with cellular fusion"/>
    <property type="evidence" value="ECO:0007669"/>
    <property type="project" value="UniProtKB-UniRule"/>
</dbReference>
<evidence type="ECO:0000256" key="5">
    <source>
        <dbReference type="ARBA" id="ARBA00022729"/>
    </source>
</evidence>
<feature type="chain" id="PRO_5020596907" description="Nuclear fusion protein KAR5" evidence="12">
    <location>
        <begin position="16"/>
        <end position="543"/>
    </location>
</feature>
<evidence type="ECO:0000313" key="14">
    <source>
        <dbReference type="Proteomes" id="UP000310158"/>
    </source>
</evidence>
<evidence type="ECO:0000256" key="3">
    <source>
        <dbReference type="ARBA" id="ARBA00022459"/>
    </source>
</evidence>
<dbReference type="Pfam" id="PF04163">
    <property type="entry name" value="Tht1"/>
    <property type="match status" value="1"/>
</dbReference>
<feature type="transmembrane region" description="Helical" evidence="11">
    <location>
        <begin position="446"/>
        <end position="470"/>
    </location>
</feature>
<organism evidence="13 14">
    <name type="scientific">Bondarzewia mesenterica</name>
    <dbReference type="NCBI Taxonomy" id="1095465"/>
    <lineage>
        <taxon>Eukaryota</taxon>
        <taxon>Fungi</taxon>
        <taxon>Dikarya</taxon>
        <taxon>Basidiomycota</taxon>
        <taxon>Agaricomycotina</taxon>
        <taxon>Agaricomycetes</taxon>
        <taxon>Russulales</taxon>
        <taxon>Bondarzewiaceae</taxon>
        <taxon>Bondarzewia</taxon>
    </lineage>
</organism>
<reference evidence="13 14" key="1">
    <citation type="submission" date="2019-02" db="EMBL/GenBank/DDBJ databases">
        <title>Genome sequencing of the rare red list fungi Bondarzewia mesenterica.</title>
        <authorList>
            <person name="Buettner E."/>
            <person name="Kellner H."/>
        </authorList>
    </citation>
    <scope>NUCLEOTIDE SEQUENCE [LARGE SCALE GENOMIC DNA]</scope>
    <source>
        <strain evidence="13 14">DSM 108281</strain>
    </source>
</reference>
<comment type="caution">
    <text evidence="13">The sequence shown here is derived from an EMBL/GenBank/DDBJ whole genome shotgun (WGS) entry which is preliminary data.</text>
</comment>
<keyword evidence="9" id="KW-0325">Glycoprotein</keyword>
<keyword evidence="8 11" id="KW-0472">Membrane</keyword>
<dbReference type="PANTHER" id="PTHR28012:SF1">
    <property type="entry name" value="NUCLEAR FUSION PROTEIN KAR5"/>
    <property type="match status" value="1"/>
</dbReference>
<protein>
    <recommendedName>
        <fullName evidence="15">Nuclear fusion protein KAR5</fullName>
    </recommendedName>
</protein>
<accession>A0A4V3XFF7</accession>
<evidence type="ECO:0000256" key="1">
    <source>
        <dbReference type="ARBA" id="ARBA00003389"/>
    </source>
</evidence>
<comment type="function">
    <text evidence="1 11">Required for nuclear membrane fusion during karyogamy.</text>
</comment>
<keyword evidence="7 11" id="KW-1133">Transmembrane helix</keyword>
<gene>
    <name evidence="13" type="ORF">EW146_g3479</name>
</gene>
<proteinExistence type="inferred from homology"/>
<sequence length="543" mass="60783">MLRFLFLGPLSIASALSWNSSPSNGRLQPADFVENKRIQPANIPRSTSHADLGLDPDDFNAIFRNIDVAEYARQPDCFRSAAGHIRTRCGELEMNEGGRVRAAISMTLCELRTAQHYSPPLECAAFSPDAGNDLLYDAPYAGCVEAFSRSAQFWASYSGYLREIPQFCFAFQRWNDIDIAQELYKNATLEKIAFIRFMSSENKRNEDSRLHWQAFISETQNILSNLQASAHGVVDKVSATIVEQSRNGLHKILADFQLLLSQLQQHSRDDMAQVISNVDSAISSIEQTHSNNLLALETTFEQSLTSQLKAIFGRMDETFIHLLTLTAILQLSQSASDTSSQLEANNRLARQAQQTQRDISRSTIKLSEAMKHMTATTHEEMRKINDTATMLKTSLTENPDRGGGLGLVGNAFRAIFSVSQSSVDPVAPQHFHLHPIIQLCLVFSRLFWFLLQGMVSSPTTMFIFISAFCLRKLTFRVFAPRATTAFQGRHQHCCLPRTTFVHSFSRNGAQGARPSWSTATANRRFSRIPDRLCNPTSDALAWG</sequence>
<dbReference type="GO" id="GO:0048288">
    <property type="term" value="P:nuclear membrane fusion involved in karyogamy"/>
    <property type="evidence" value="ECO:0007669"/>
    <property type="project" value="UniProtKB-UniRule"/>
</dbReference>
<evidence type="ECO:0000256" key="2">
    <source>
        <dbReference type="ARBA" id="ARBA00010473"/>
    </source>
</evidence>
<keyword evidence="3 11" id="KW-0415">Karyogamy</keyword>
<dbReference type="PANTHER" id="PTHR28012">
    <property type="entry name" value="NUCLEAR FUSION PROTEIN KAR5"/>
    <property type="match status" value="1"/>
</dbReference>